<evidence type="ECO:0000256" key="1">
    <source>
        <dbReference type="SAM" id="MobiDB-lite"/>
    </source>
</evidence>
<reference evidence="2" key="1">
    <citation type="submission" date="2020-04" db="EMBL/GenBank/DDBJ databases">
        <authorList>
            <person name="Alioto T."/>
            <person name="Alioto T."/>
            <person name="Gomez Garrido J."/>
        </authorList>
    </citation>
    <scope>NUCLEOTIDE SEQUENCE</scope>
    <source>
        <strain evidence="2">A484AB</strain>
    </source>
</reference>
<organism evidence="2 3">
    <name type="scientific">Paramuricea clavata</name>
    <name type="common">Red gorgonian</name>
    <name type="synonym">Violescent sea-whip</name>
    <dbReference type="NCBI Taxonomy" id="317549"/>
    <lineage>
        <taxon>Eukaryota</taxon>
        <taxon>Metazoa</taxon>
        <taxon>Cnidaria</taxon>
        <taxon>Anthozoa</taxon>
        <taxon>Octocorallia</taxon>
        <taxon>Malacalcyonacea</taxon>
        <taxon>Plexauridae</taxon>
        <taxon>Paramuricea</taxon>
    </lineage>
</organism>
<feature type="compositionally biased region" description="Polar residues" evidence="1">
    <location>
        <begin position="91"/>
        <end position="103"/>
    </location>
</feature>
<feature type="compositionally biased region" description="Basic and acidic residues" evidence="1">
    <location>
        <begin position="72"/>
        <end position="89"/>
    </location>
</feature>
<dbReference type="EMBL" id="CACRXK020007523">
    <property type="protein sequence ID" value="CAB4012472.1"/>
    <property type="molecule type" value="Genomic_DNA"/>
</dbReference>
<dbReference type="AlphaFoldDB" id="A0A7D9EMG7"/>
<name>A0A7D9EMG7_PARCT</name>
<feature type="non-terminal residue" evidence="2">
    <location>
        <position position="1"/>
    </location>
</feature>
<protein>
    <submittedName>
        <fullName evidence="2">Uncharacterized protein</fullName>
    </submittedName>
</protein>
<sequence length="103" mass="10872">GTTGGPSAKGDTEEFPSVQEPCELTARVDLCCWVEGPACEANGPFSRNCGKEDQGDGEQVEGGEQVGGEESGVERKSGLERKSGVDRRSVTRTVTIRLTTSHS</sequence>
<proteinExistence type="predicted"/>
<feature type="region of interest" description="Disordered" evidence="1">
    <location>
        <begin position="43"/>
        <end position="103"/>
    </location>
</feature>
<dbReference type="Proteomes" id="UP001152795">
    <property type="component" value="Unassembled WGS sequence"/>
</dbReference>
<gene>
    <name evidence="2" type="ORF">PACLA_8A058397</name>
</gene>
<evidence type="ECO:0000313" key="3">
    <source>
        <dbReference type="Proteomes" id="UP001152795"/>
    </source>
</evidence>
<feature type="region of interest" description="Disordered" evidence="1">
    <location>
        <begin position="1"/>
        <end position="20"/>
    </location>
</feature>
<keyword evidence="3" id="KW-1185">Reference proteome</keyword>
<evidence type="ECO:0000313" key="2">
    <source>
        <dbReference type="EMBL" id="CAB4012472.1"/>
    </source>
</evidence>
<accession>A0A7D9EMG7</accession>
<comment type="caution">
    <text evidence="2">The sequence shown here is derived from an EMBL/GenBank/DDBJ whole genome shotgun (WGS) entry which is preliminary data.</text>
</comment>